<protein>
    <recommendedName>
        <fullName evidence="2">Protein kinase domain-containing protein</fullName>
    </recommendedName>
</protein>
<gene>
    <name evidence="3" type="ORF">SPARVUS_LOCUS11500883</name>
</gene>
<evidence type="ECO:0000259" key="2">
    <source>
        <dbReference type="PROSITE" id="PS50011"/>
    </source>
</evidence>
<dbReference type="SMART" id="SM00220">
    <property type="entry name" value="S_TKc"/>
    <property type="match status" value="1"/>
</dbReference>
<feature type="non-terminal residue" evidence="3">
    <location>
        <position position="247"/>
    </location>
</feature>
<dbReference type="EMBL" id="CATNWA010016492">
    <property type="protein sequence ID" value="CAI9593160.1"/>
    <property type="molecule type" value="Genomic_DNA"/>
</dbReference>
<organism evidence="3 4">
    <name type="scientific">Staurois parvus</name>
    <dbReference type="NCBI Taxonomy" id="386267"/>
    <lineage>
        <taxon>Eukaryota</taxon>
        <taxon>Metazoa</taxon>
        <taxon>Chordata</taxon>
        <taxon>Craniata</taxon>
        <taxon>Vertebrata</taxon>
        <taxon>Euteleostomi</taxon>
        <taxon>Amphibia</taxon>
        <taxon>Batrachia</taxon>
        <taxon>Anura</taxon>
        <taxon>Neobatrachia</taxon>
        <taxon>Ranoidea</taxon>
        <taxon>Ranidae</taxon>
        <taxon>Staurois</taxon>
    </lineage>
</organism>
<keyword evidence="4" id="KW-1185">Reference proteome</keyword>
<dbReference type="SUPFAM" id="SSF56112">
    <property type="entry name" value="Protein kinase-like (PK-like)"/>
    <property type="match status" value="1"/>
</dbReference>
<sequence>MIYLHSEKVIHKDLKPENILADDNFHVKIADLGVAAFQKWSTLTKEETSRQRSRSKKTSTAKAGSGGTLSYMAPEHFKDINQKASKKSDMYSFAIVIWVILSNKEPYENVISNDQLSLCVKNGQRPSVTDCMCLEEAAILMQECWKDKPNERPSFEDCEKQFRPVYSEKYEKDVECDVAKLQKDYPEPEAFIQRMASLQIDCDAEAPSMPPRDTPQSLHSSLGLGHGHINENFFRAYNEPEESEEEK</sequence>
<comment type="caution">
    <text evidence="3">The sequence shown here is derived from an EMBL/GenBank/DDBJ whole genome shotgun (WGS) entry which is preliminary data.</text>
</comment>
<feature type="region of interest" description="Disordered" evidence="1">
    <location>
        <begin position="46"/>
        <end position="67"/>
    </location>
</feature>
<dbReference type="Pfam" id="PF07714">
    <property type="entry name" value="PK_Tyr_Ser-Thr"/>
    <property type="match status" value="1"/>
</dbReference>
<proteinExistence type="predicted"/>
<dbReference type="InterPro" id="IPR001245">
    <property type="entry name" value="Ser-Thr/Tyr_kinase_cat_dom"/>
</dbReference>
<reference evidence="3" key="1">
    <citation type="submission" date="2023-05" db="EMBL/GenBank/DDBJ databases">
        <authorList>
            <person name="Stuckert A."/>
        </authorList>
    </citation>
    <scope>NUCLEOTIDE SEQUENCE</scope>
</reference>
<evidence type="ECO:0000256" key="1">
    <source>
        <dbReference type="SAM" id="MobiDB-lite"/>
    </source>
</evidence>
<dbReference type="Gene3D" id="1.10.510.10">
    <property type="entry name" value="Transferase(Phosphotransferase) domain 1"/>
    <property type="match status" value="1"/>
</dbReference>
<dbReference type="PANTHER" id="PTHR44329">
    <property type="entry name" value="SERINE/THREONINE-PROTEIN KINASE TNNI3K-RELATED"/>
    <property type="match status" value="1"/>
</dbReference>
<name>A0ABN9FAN2_9NEOB</name>
<dbReference type="PANTHER" id="PTHR44329:SF6">
    <property type="entry name" value="RECEPTOR-INTERACTING SERINE_THREONINE-PROTEIN KINASE 1"/>
    <property type="match status" value="1"/>
</dbReference>
<accession>A0ABN9FAN2</accession>
<feature type="domain" description="Protein kinase" evidence="2">
    <location>
        <begin position="1"/>
        <end position="166"/>
    </location>
</feature>
<evidence type="ECO:0000313" key="3">
    <source>
        <dbReference type="EMBL" id="CAI9593160.1"/>
    </source>
</evidence>
<dbReference type="InterPro" id="IPR011009">
    <property type="entry name" value="Kinase-like_dom_sf"/>
</dbReference>
<dbReference type="InterPro" id="IPR051681">
    <property type="entry name" value="Ser/Thr_Kinases-Pseudokinases"/>
</dbReference>
<dbReference type="Proteomes" id="UP001162483">
    <property type="component" value="Unassembled WGS sequence"/>
</dbReference>
<evidence type="ECO:0000313" key="4">
    <source>
        <dbReference type="Proteomes" id="UP001162483"/>
    </source>
</evidence>
<dbReference type="InterPro" id="IPR000719">
    <property type="entry name" value="Prot_kinase_dom"/>
</dbReference>
<dbReference type="PROSITE" id="PS50011">
    <property type="entry name" value="PROTEIN_KINASE_DOM"/>
    <property type="match status" value="1"/>
</dbReference>